<protein>
    <submittedName>
        <fullName evidence="1">YbgC/YbaW family acyl-CoA thioester hydrolase</fullName>
    </submittedName>
</protein>
<keyword evidence="2" id="KW-1185">Reference proteome</keyword>
<accession>A0A2A9E934</accession>
<dbReference type="PANTHER" id="PTHR12475:SF4">
    <property type="entry name" value="PROTEIN THEM6"/>
    <property type="match status" value="1"/>
</dbReference>
<dbReference type="OrthoDB" id="3727779at2"/>
<proteinExistence type="predicted"/>
<comment type="caution">
    <text evidence="1">The sequence shown here is derived from an EMBL/GenBank/DDBJ whole genome shotgun (WGS) entry which is preliminary data.</text>
</comment>
<dbReference type="InterPro" id="IPR029069">
    <property type="entry name" value="HotDog_dom_sf"/>
</dbReference>
<evidence type="ECO:0000313" key="2">
    <source>
        <dbReference type="Proteomes" id="UP000221394"/>
    </source>
</evidence>
<name>A0A2A9E934_9MICO</name>
<reference evidence="1 2" key="1">
    <citation type="submission" date="2017-10" db="EMBL/GenBank/DDBJ databases">
        <title>Sequencing the genomes of 1000 actinobacteria strains.</title>
        <authorList>
            <person name="Klenk H.-P."/>
        </authorList>
    </citation>
    <scope>NUCLEOTIDE SEQUENCE [LARGE SCALE GENOMIC DNA]</scope>
    <source>
        <strain evidence="1 2">DSM 21574</strain>
    </source>
</reference>
<dbReference type="Proteomes" id="UP000221394">
    <property type="component" value="Unassembled WGS sequence"/>
</dbReference>
<organism evidence="1 2">
    <name type="scientific">Flavimobilis soli</name>
    <dbReference type="NCBI Taxonomy" id="442709"/>
    <lineage>
        <taxon>Bacteria</taxon>
        <taxon>Bacillati</taxon>
        <taxon>Actinomycetota</taxon>
        <taxon>Actinomycetes</taxon>
        <taxon>Micrococcales</taxon>
        <taxon>Jonesiaceae</taxon>
        <taxon>Flavimobilis</taxon>
    </lineage>
</organism>
<dbReference type="GO" id="GO:0016787">
    <property type="term" value="F:hydrolase activity"/>
    <property type="evidence" value="ECO:0007669"/>
    <property type="project" value="UniProtKB-KW"/>
</dbReference>
<keyword evidence="1" id="KW-0378">Hydrolase</keyword>
<dbReference type="SUPFAM" id="SSF54637">
    <property type="entry name" value="Thioesterase/thiol ester dehydrase-isomerase"/>
    <property type="match status" value="1"/>
</dbReference>
<dbReference type="InterPro" id="IPR051490">
    <property type="entry name" value="THEM6_lcsJ_thioesterase"/>
</dbReference>
<gene>
    <name evidence="1" type="ORF">ATL41_0128</name>
</gene>
<dbReference type="EMBL" id="PDJH01000001">
    <property type="protein sequence ID" value="PFG35448.1"/>
    <property type="molecule type" value="Genomic_DNA"/>
</dbReference>
<dbReference type="CDD" id="cd00586">
    <property type="entry name" value="4HBT"/>
    <property type="match status" value="1"/>
</dbReference>
<dbReference type="Gene3D" id="3.10.129.10">
    <property type="entry name" value="Hotdog Thioesterase"/>
    <property type="match status" value="1"/>
</dbReference>
<dbReference type="RefSeq" id="WP_098456750.1">
    <property type="nucleotide sequence ID" value="NZ_PDJH01000001.1"/>
</dbReference>
<dbReference type="PANTHER" id="PTHR12475">
    <property type="match status" value="1"/>
</dbReference>
<sequence>MTRTIQLAYATRFPRKPVPGMAPLDESVTRMRVHPGDLDLYRHVNNGVYLQMMDVARINLIADMGIQRALMERGWYPVVAASTMTYKRSLTLGQRFEVRSRVLGWDARCAYLEQRFVRDGEQIARGIVAGRFLSTSGDRLHPEQILELTGHPVESPELPVDVAAWAQAFDVAFRPR</sequence>
<evidence type="ECO:0000313" key="1">
    <source>
        <dbReference type="EMBL" id="PFG35448.1"/>
    </source>
</evidence>
<dbReference type="Pfam" id="PF13279">
    <property type="entry name" value="4HBT_2"/>
    <property type="match status" value="1"/>
</dbReference>
<dbReference type="AlphaFoldDB" id="A0A2A9E934"/>